<dbReference type="SUPFAM" id="SSF49562">
    <property type="entry name" value="C2 domain (Calcium/lipid-binding domain, CaLB)"/>
    <property type="match status" value="1"/>
</dbReference>
<gene>
    <name evidence="4" type="ORF">HS088_TW21G01762</name>
</gene>
<dbReference type="Pfam" id="PF00168">
    <property type="entry name" value="C2"/>
    <property type="match status" value="1"/>
</dbReference>
<dbReference type="PANTHER" id="PTHR46502">
    <property type="entry name" value="C2 DOMAIN-CONTAINING"/>
    <property type="match status" value="1"/>
</dbReference>
<accession>A0A7J7C6M5</accession>
<dbReference type="SMART" id="SM00239">
    <property type="entry name" value="C2"/>
    <property type="match status" value="1"/>
</dbReference>
<evidence type="ECO:0000256" key="2">
    <source>
        <dbReference type="ARBA" id="ARBA00022837"/>
    </source>
</evidence>
<dbReference type="PROSITE" id="PS50004">
    <property type="entry name" value="C2"/>
    <property type="match status" value="1"/>
</dbReference>
<keyword evidence="1" id="KW-0479">Metal-binding</keyword>
<evidence type="ECO:0000313" key="4">
    <source>
        <dbReference type="EMBL" id="KAF5729595.1"/>
    </source>
</evidence>
<protein>
    <submittedName>
        <fullName evidence="4">Elicitor-responsive protein 1</fullName>
    </submittedName>
</protein>
<dbReference type="PANTHER" id="PTHR46502:SF15">
    <property type="entry name" value="16 KDA PHLOEM PROTEIN 1"/>
    <property type="match status" value="1"/>
</dbReference>
<dbReference type="InParanoid" id="A0A7J7C6M5"/>
<feature type="domain" description="C2" evidence="3">
    <location>
        <begin position="1"/>
        <end position="107"/>
    </location>
</feature>
<dbReference type="OrthoDB" id="419768at2759"/>
<dbReference type="EMBL" id="JAAARO010000021">
    <property type="protein sequence ID" value="KAF5729595.1"/>
    <property type="molecule type" value="Genomic_DNA"/>
</dbReference>
<reference evidence="4 5" key="1">
    <citation type="journal article" date="2020" name="Nat. Commun.">
        <title>Genome of Tripterygium wilfordii and identification of cytochrome P450 involved in triptolide biosynthesis.</title>
        <authorList>
            <person name="Tu L."/>
            <person name="Su P."/>
            <person name="Zhang Z."/>
            <person name="Gao L."/>
            <person name="Wang J."/>
            <person name="Hu T."/>
            <person name="Zhou J."/>
            <person name="Zhang Y."/>
            <person name="Zhao Y."/>
            <person name="Liu Y."/>
            <person name="Song Y."/>
            <person name="Tong Y."/>
            <person name="Lu Y."/>
            <person name="Yang J."/>
            <person name="Xu C."/>
            <person name="Jia M."/>
            <person name="Peters R.J."/>
            <person name="Huang L."/>
            <person name="Gao W."/>
        </authorList>
    </citation>
    <scope>NUCLEOTIDE SEQUENCE [LARGE SCALE GENOMIC DNA]</scope>
    <source>
        <strain evidence="5">cv. XIE 37</strain>
        <tissue evidence="4">Leaf</tissue>
    </source>
</reference>
<keyword evidence="2" id="KW-0106">Calcium</keyword>
<dbReference type="InterPro" id="IPR000008">
    <property type="entry name" value="C2_dom"/>
</dbReference>
<dbReference type="FunCoup" id="A0A7J7C6M5">
    <property type="interactions" value="311"/>
</dbReference>
<dbReference type="Proteomes" id="UP000593562">
    <property type="component" value="Unassembled WGS sequence"/>
</dbReference>
<proteinExistence type="predicted"/>
<comment type="caution">
    <text evidence="4">The sequence shown here is derived from an EMBL/GenBank/DDBJ whole genome shotgun (WGS) entry which is preliminary data.</text>
</comment>
<sequence length="154" mass="17038">MAIGILEVMLGNAKGLGCSDFFGGMDPYVLVQYKSQEHKSSVARVEGKTSVWNEKIAVKVEYPGADEHYKLILKIMDKDTFSADDFIGQVTIYIRDLLAQGVDNGTAELPSQKYSVVTADQSYLGEVQVALTFTAKVPEEIDMEEVGGWRQSDY</sequence>
<evidence type="ECO:0000259" key="3">
    <source>
        <dbReference type="PROSITE" id="PS50004"/>
    </source>
</evidence>
<name>A0A7J7C6M5_TRIWF</name>
<organism evidence="4 5">
    <name type="scientific">Tripterygium wilfordii</name>
    <name type="common">Thunder God vine</name>
    <dbReference type="NCBI Taxonomy" id="458696"/>
    <lineage>
        <taxon>Eukaryota</taxon>
        <taxon>Viridiplantae</taxon>
        <taxon>Streptophyta</taxon>
        <taxon>Embryophyta</taxon>
        <taxon>Tracheophyta</taxon>
        <taxon>Spermatophyta</taxon>
        <taxon>Magnoliopsida</taxon>
        <taxon>eudicotyledons</taxon>
        <taxon>Gunneridae</taxon>
        <taxon>Pentapetalae</taxon>
        <taxon>rosids</taxon>
        <taxon>fabids</taxon>
        <taxon>Celastrales</taxon>
        <taxon>Celastraceae</taxon>
        <taxon>Tripterygium</taxon>
    </lineage>
</organism>
<evidence type="ECO:0000256" key="1">
    <source>
        <dbReference type="ARBA" id="ARBA00022723"/>
    </source>
</evidence>
<dbReference type="InterPro" id="IPR035892">
    <property type="entry name" value="C2_domain_sf"/>
</dbReference>
<dbReference type="Gene3D" id="2.60.40.150">
    <property type="entry name" value="C2 domain"/>
    <property type="match status" value="1"/>
</dbReference>
<dbReference type="GO" id="GO:0046872">
    <property type="term" value="F:metal ion binding"/>
    <property type="evidence" value="ECO:0007669"/>
    <property type="project" value="UniProtKB-KW"/>
</dbReference>
<keyword evidence="5" id="KW-1185">Reference proteome</keyword>
<dbReference type="AlphaFoldDB" id="A0A7J7C6M5"/>
<evidence type="ECO:0000313" key="5">
    <source>
        <dbReference type="Proteomes" id="UP000593562"/>
    </source>
</evidence>